<protein>
    <recommendedName>
        <fullName evidence="6">Cohesin domain-containing protein</fullName>
    </recommendedName>
</protein>
<evidence type="ECO:0000256" key="3">
    <source>
        <dbReference type="SAM" id="SignalP"/>
    </source>
</evidence>
<keyword evidence="2" id="KW-0812">Transmembrane</keyword>
<dbReference type="AlphaFoldDB" id="A0A1G2FTS5"/>
<accession>A0A1G2FTS5</accession>
<feature type="chain" id="PRO_5009582891" description="Cohesin domain-containing protein" evidence="3">
    <location>
        <begin position="20"/>
        <end position="436"/>
    </location>
</feature>
<evidence type="ECO:0000256" key="1">
    <source>
        <dbReference type="SAM" id="Coils"/>
    </source>
</evidence>
<evidence type="ECO:0000313" key="4">
    <source>
        <dbReference type="EMBL" id="OGZ41453.1"/>
    </source>
</evidence>
<evidence type="ECO:0008006" key="6">
    <source>
        <dbReference type="Google" id="ProtNLM"/>
    </source>
</evidence>
<name>A0A1G2FTS5_9BACT</name>
<dbReference type="Proteomes" id="UP000176700">
    <property type="component" value="Unassembled WGS sequence"/>
</dbReference>
<keyword evidence="3" id="KW-0732">Signal</keyword>
<keyword evidence="2" id="KW-1133">Transmembrane helix</keyword>
<feature type="transmembrane region" description="Helical" evidence="2">
    <location>
        <begin position="349"/>
        <end position="373"/>
    </location>
</feature>
<organism evidence="4 5">
    <name type="scientific">Candidatus Ryanbacteria bacterium RIFCSPHIGHO2_01_45_13</name>
    <dbReference type="NCBI Taxonomy" id="1802112"/>
    <lineage>
        <taxon>Bacteria</taxon>
        <taxon>Candidatus Ryaniibacteriota</taxon>
    </lineage>
</organism>
<reference evidence="4 5" key="1">
    <citation type="journal article" date="2016" name="Nat. Commun.">
        <title>Thousands of microbial genomes shed light on interconnected biogeochemical processes in an aquifer system.</title>
        <authorList>
            <person name="Anantharaman K."/>
            <person name="Brown C.T."/>
            <person name="Hug L.A."/>
            <person name="Sharon I."/>
            <person name="Castelle C.J."/>
            <person name="Probst A.J."/>
            <person name="Thomas B.C."/>
            <person name="Singh A."/>
            <person name="Wilkins M.J."/>
            <person name="Karaoz U."/>
            <person name="Brodie E.L."/>
            <person name="Williams K.H."/>
            <person name="Hubbard S.S."/>
            <person name="Banfield J.F."/>
        </authorList>
    </citation>
    <scope>NUCLEOTIDE SEQUENCE [LARGE SCALE GENOMIC DNA]</scope>
</reference>
<sequence>MAKFFLFLILFLIPLSVFAAGATLSILPATGEFTVGQTVKTTIFVHSGGNAINAAEATLNFPSDLLRVASISKANSIFSLWAVEPSFDNAKGTISFAGGTTKPFIGSSGEALSVVFHVKKSGLASLALNGARTLLADGLGTDVFGSSQGASWKLMAAAPQPVIPATGLPLAPTIWSSTHPDENKWYSNKNPKFSWTLSPDVDAVKLLYDQFSDSQPTLLYSPPISERELGGVQDGIWYFHIQFRNGKGWGETAHFRVQIDTEPPEPFVIQFLDGKKTIKARPRINFATTDGLSGIDRYEMKIDSGEWQEASYILPAQEPGEHLVVLRAFDRAGNMTEAQDSFTVVRADLLYIFIRVAAGLGIVLAFCLVYFIVRLKRRTRKKIQFAEKYLHKTFDYLRNAVEDCVKDRETLRQYKDELDSAEKALQKMIQRITDHS</sequence>
<evidence type="ECO:0000256" key="2">
    <source>
        <dbReference type="SAM" id="Phobius"/>
    </source>
</evidence>
<keyword evidence="1" id="KW-0175">Coiled coil</keyword>
<evidence type="ECO:0000313" key="5">
    <source>
        <dbReference type="Proteomes" id="UP000176700"/>
    </source>
</evidence>
<dbReference type="InterPro" id="IPR008965">
    <property type="entry name" value="CBM2/CBM3_carb-bd_dom_sf"/>
</dbReference>
<dbReference type="CDD" id="cd08547">
    <property type="entry name" value="Type_II_cohesin"/>
    <property type="match status" value="1"/>
</dbReference>
<keyword evidence="2" id="KW-0472">Membrane</keyword>
<proteinExistence type="predicted"/>
<comment type="caution">
    <text evidence="4">The sequence shown here is derived from an EMBL/GenBank/DDBJ whole genome shotgun (WGS) entry which is preliminary data.</text>
</comment>
<dbReference type="Gene3D" id="2.60.40.680">
    <property type="match status" value="1"/>
</dbReference>
<dbReference type="NCBIfam" id="NF047446">
    <property type="entry name" value="barrel_OmpL47"/>
    <property type="match status" value="1"/>
</dbReference>
<dbReference type="SUPFAM" id="SSF49384">
    <property type="entry name" value="Carbohydrate-binding domain"/>
    <property type="match status" value="1"/>
</dbReference>
<dbReference type="InterPro" id="IPR058094">
    <property type="entry name" value="Ig-like_OmpL47-like"/>
</dbReference>
<gene>
    <name evidence="4" type="ORF">A2W41_01520</name>
</gene>
<feature type="coiled-coil region" evidence="1">
    <location>
        <begin position="404"/>
        <end position="431"/>
    </location>
</feature>
<dbReference type="GO" id="GO:0030246">
    <property type="term" value="F:carbohydrate binding"/>
    <property type="evidence" value="ECO:0007669"/>
    <property type="project" value="InterPro"/>
</dbReference>
<dbReference type="EMBL" id="MHNI01000030">
    <property type="protein sequence ID" value="OGZ41453.1"/>
    <property type="molecule type" value="Genomic_DNA"/>
</dbReference>
<feature type="signal peptide" evidence="3">
    <location>
        <begin position="1"/>
        <end position="19"/>
    </location>
</feature>